<feature type="region of interest" description="Disordered" evidence="1">
    <location>
        <begin position="38"/>
        <end position="73"/>
    </location>
</feature>
<organism evidence="2">
    <name type="scientific">Mesorhizobium sp. WSM2240</name>
    <dbReference type="NCBI Taxonomy" id="3228851"/>
    <lineage>
        <taxon>Bacteria</taxon>
        <taxon>Pseudomonadati</taxon>
        <taxon>Pseudomonadota</taxon>
        <taxon>Alphaproteobacteria</taxon>
        <taxon>Hyphomicrobiales</taxon>
        <taxon>Phyllobacteriaceae</taxon>
        <taxon>Mesorhizobium</taxon>
    </lineage>
</organism>
<evidence type="ECO:0000313" key="2">
    <source>
        <dbReference type="EMBL" id="XCG48742.1"/>
    </source>
</evidence>
<evidence type="ECO:0008006" key="3">
    <source>
        <dbReference type="Google" id="ProtNLM"/>
    </source>
</evidence>
<sequence length="73" mass="7801">MIRKAGDGAILMLRLLLLGLIGVAAYRIGSEIFRTIPSDFEPVPAPAGNPEQSRTTDKGKSNSEFRGGDVGDR</sequence>
<name>A0AAU8CPB4_9HYPH</name>
<gene>
    <name evidence="2" type="ORF">ABVK50_26605</name>
</gene>
<protein>
    <recommendedName>
        <fullName evidence="3">Entry exclusion protein TrbK</fullName>
    </recommendedName>
</protein>
<reference evidence="2" key="1">
    <citation type="submission" date="2024-06" db="EMBL/GenBank/DDBJ databases">
        <title>Mesorhizobium karijinii sp. nov., a symbiont of the iconic Swainsona formosa from arid Australia.</title>
        <authorList>
            <person name="Hill Y.J."/>
            <person name="Watkin E.L.J."/>
            <person name="O'Hara G.W."/>
            <person name="Terpolilli J."/>
            <person name="Tye M.L."/>
            <person name="Kohlmeier M.G."/>
        </authorList>
    </citation>
    <scope>NUCLEOTIDE SEQUENCE</scope>
    <source>
        <strain evidence="2">WSM2240</strain>
    </source>
</reference>
<proteinExistence type="predicted"/>
<dbReference type="EMBL" id="CP159253">
    <property type="protein sequence ID" value="XCG48742.1"/>
    <property type="molecule type" value="Genomic_DNA"/>
</dbReference>
<evidence type="ECO:0000256" key="1">
    <source>
        <dbReference type="SAM" id="MobiDB-lite"/>
    </source>
</evidence>
<accession>A0AAU8CPB4</accession>
<feature type="compositionally biased region" description="Basic and acidic residues" evidence="1">
    <location>
        <begin position="54"/>
        <end position="73"/>
    </location>
</feature>
<dbReference type="AlphaFoldDB" id="A0AAU8CPB4"/>
<dbReference type="RefSeq" id="WP_353646981.1">
    <property type="nucleotide sequence ID" value="NZ_CP159253.1"/>
</dbReference>